<name>A0A835YAP4_9CHLO</name>
<evidence type="ECO:0000313" key="3">
    <source>
        <dbReference type="Proteomes" id="UP000612055"/>
    </source>
</evidence>
<feature type="region of interest" description="Disordered" evidence="1">
    <location>
        <begin position="126"/>
        <end position="160"/>
    </location>
</feature>
<gene>
    <name evidence="2" type="ORF">HYH03_002389</name>
</gene>
<comment type="caution">
    <text evidence="2">The sequence shown here is derived from an EMBL/GenBank/DDBJ whole genome shotgun (WGS) entry which is preliminary data.</text>
</comment>
<protein>
    <submittedName>
        <fullName evidence="2">Uncharacterized protein</fullName>
    </submittedName>
</protein>
<reference evidence="2" key="1">
    <citation type="journal article" date="2020" name="bioRxiv">
        <title>Comparative genomics of Chlamydomonas.</title>
        <authorList>
            <person name="Craig R.J."/>
            <person name="Hasan A.R."/>
            <person name="Ness R.W."/>
            <person name="Keightley P.D."/>
        </authorList>
    </citation>
    <scope>NUCLEOTIDE SEQUENCE</scope>
    <source>
        <strain evidence="2">CCAP 11/70</strain>
    </source>
</reference>
<sequence>MPHHQQPVHWKHGWEPVANGRALPPRPTLLVGAAGDLEACRTAWAQLQPLAASLVAQAEAGACGAEALEGCVRRFRSLRESLVYEASADVCLAARCWPEALKSLAGLAGESGIYVAAAGAAAGAAGGTAEETGEEERASPAGPSGRSAEEGRGGRSEAAAPGGRAAEMVAAHVLFFGCVPAALAQAGGGGGGGLAAAGALLRGRAALPHLDSPPLRYAVQVLAALSAGDWRRFLRLRGEAPGRALRAVVEARTEQVRAAGLRCLVSAYRSLPAPAAAAMLALGPTEGAQQGQQGQGEGFQAQLQEGGTEQGPGQAGRAALRALLESAAAGGLKGAETALAAGSAWEGDGKDNDGLEGWELTFRT</sequence>
<evidence type="ECO:0000256" key="1">
    <source>
        <dbReference type="SAM" id="MobiDB-lite"/>
    </source>
</evidence>
<dbReference type="OrthoDB" id="551363at2759"/>
<dbReference type="EMBL" id="JAEHOE010000006">
    <property type="protein sequence ID" value="KAG2499442.1"/>
    <property type="molecule type" value="Genomic_DNA"/>
</dbReference>
<dbReference type="AlphaFoldDB" id="A0A835YAP4"/>
<dbReference type="Gene3D" id="1.25.40.990">
    <property type="match status" value="1"/>
</dbReference>
<dbReference type="Proteomes" id="UP000612055">
    <property type="component" value="Unassembled WGS sequence"/>
</dbReference>
<proteinExistence type="predicted"/>
<evidence type="ECO:0000313" key="2">
    <source>
        <dbReference type="EMBL" id="KAG2499442.1"/>
    </source>
</evidence>
<accession>A0A835YAP4</accession>
<feature type="region of interest" description="Disordered" evidence="1">
    <location>
        <begin position="344"/>
        <end position="364"/>
    </location>
</feature>
<keyword evidence="3" id="KW-1185">Reference proteome</keyword>
<organism evidence="2 3">
    <name type="scientific">Edaphochlamys debaryana</name>
    <dbReference type="NCBI Taxonomy" id="47281"/>
    <lineage>
        <taxon>Eukaryota</taxon>
        <taxon>Viridiplantae</taxon>
        <taxon>Chlorophyta</taxon>
        <taxon>core chlorophytes</taxon>
        <taxon>Chlorophyceae</taxon>
        <taxon>CS clade</taxon>
        <taxon>Chlamydomonadales</taxon>
        <taxon>Chlamydomonadales incertae sedis</taxon>
        <taxon>Edaphochlamys</taxon>
    </lineage>
</organism>